<dbReference type="GO" id="GO:0000150">
    <property type="term" value="F:DNA strand exchange activity"/>
    <property type="evidence" value="ECO:0007669"/>
    <property type="project" value="InterPro"/>
</dbReference>
<protein>
    <recommendedName>
        <fullName evidence="1">Resolvase/invertase-type recombinase catalytic domain-containing protein</fullName>
    </recommendedName>
</protein>
<dbReference type="SUPFAM" id="SSF53041">
    <property type="entry name" value="Resolvase-like"/>
    <property type="match status" value="1"/>
</dbReference>
<dbReference type="SMART" id="SM00857">
    <property type="entry name" value="Resolvase"/>
    <property type="match status" value="1"/>
</dbReference>
<feature type="domain" description="Resolvase/invertase-type recombinase catalytic" evidence="1">
    <location>
        <begin position="1"/>
        <end position="107"/>
    </location>
</feature>
<sequence>TFRESQTAKCPGRPIFNQMLDRMERGEAEGILAWHPDRLARNSVDGGRIIFFIDSEHITALKFPTFWFEATPQGKFMLSIAFGQSKYFVDNLSENTKRGLRQKLRRGEWPGWAPLGYANDIITHTIVKDKERFRLVKKLFELYATSTYSMKDLQNTATSIGLFGKSGKVVSVSLVQHTLSNPFYYGVFRYNSEMYQGKHEPMISKKLFDKCAEIMADKSRPKKPSKAKATFRGLLNCAECGCAITSEIQKGHQYYRCTKKRGACSQGYVREEILAEQITDVLQKVSLPSFWADSMLAKIEAEREQDTQNGVAFAQNMKQEIDDLDVRLDKLLDTHLDGLIPKVEYVEKKQKILNRKIDVSEKMKDFEKKGNHRLEPMRLFILDSKQAGIIASGENFEDKKNFLKKIGSNPRLAQRALHFFPKKSWEILLNSWVSATPTTTPRASREPYFGLHTDWLPLCDEIRTHFERNPDAD</sequence>
<dbReference type="PANTHER" id="PTHR30461">
    <property type="entry name" value="DNA-INVERTASE FROM LAMBDOID PROPHAGE"/>
    <property type="match status" value="1"/>
</dbReference>
<dbReference type="Gene3D" id="3.40.50.1390">
    <property type="entry name" value="Resolvase, N-terminal catalytic domain"/>
    <property type="match status" value="1"/>
</dbReference>
<dbReference type="InterPro" id="IPR011109">
    <property type="entry name" value="DNA_bind_recombinase_dom"/>
</dbReference>
<dbReference type="Pfam" id="PF13408">
    <property type="entry name" value="Zn_ribbon_recom"/>
    <property type="match status" value="1"/>
</dbReference>
<evidence type="ECO:0000313" key="3">
    <source>
        <dbReference type="Proteomes" id="UP000182059"/>
    </source>
</evidence>
<dbReference type="InterPro" id="IPR025827">
    <property type="entry name" value="Zn_ribbon_recom_dom"/>
</dbReference>
<comment type="caution">
    <text evidence="2">The sequence shown here is derived from an EMBL/GenBank/DDBJ whole genome shotgun (WGS) entry which is preliminary data.</text>
</comment>
<feature type="non-terminal residue" evidence="2">
    <location>
        <position position="1"/>
    </location>
</feature>
<evidence type="ECO:0000313" key="2">
    <source>
        <dbReference type="EMBL" id="OIP64874.1"/>
    </source>
</evidence>
<dbReference type="Gene3D" id="3.90.1750.20">
    <property type="entry name" value="Putative Large Serine Recombinase, Chain B, Domain 2"/>
    <property type="match status" value="1"/>
</dbReference>
<gene>
    <name evidence="2" type="ORF">AUK15_02825</name>
</gene>
<dbReference type="PROSITE" id="PS51736">
    <property type="entry name" value="RECOMBINASES_3"/>
    <property type="match status" value="1"/>
</dbReference>
<reference evidence="2 3" key="1">
    <citation type="journal article" date="2016" name="Environ. Microbiol.">
        <title>Genomic resolution of a cold subsurface aquifer community provides metabolic insights for novel microbes adapted to high CO concentrations.</title>
        <authorList>
            <person name="Probst A.J."/>
            <person name="Castelle C.J."/>
            <person name="Singh A."/>
            <person name="Brown C.T."/>
            <person name="Anantharaman K."/>
            <person name="Sharon I."/>
            <person name="Hug L.A."/>
            <person name="Burstein D."/>
            <person name="Emerson J.B."/>
            <person name="Thomas B.C."/>
            <person name="Banfield J.F."/>
        </authorList>
    </citation>
    <scope>NUCLEOTIDE SEQUENCE [LARGE SCALE GENOMIC DNA]</scope>
    <source>
        <strain evidence="2">CG2_30_43_9</strain>
    </source>
</reference>
<name>A0A1J5G5F0_9BACT</name>
<dbReference type="PANTHER" id="PTHR30461:SF23">
    <property type="entry name" value="DNA RECOMBINASE-RELATED"/>
    <property type="match status" value="1"/>
</dbReference>
<dbReference type="InterPro" id="IPR038109">
    <property type="entry name" value="DNA_bind_recomb_sf"/>
</dbReference>
<dbReference type="EMBL" id="MNYX01000066">
    <property type="protein sequence ID" value="OIP64874.1"/>
    <property type="molecule type" value="Genomic_DNA"/>
</dbReference>
<dbReference type="AlphaFoldDB" id="A0A1J5G5F0"/>
<organism evidence="2 3">
    <name type="scientific">Candidatus Nomurabacteria bacterium CG2_30_43_9</name>
    <dbReference type="NCBI Taxonomy" id="1805283"/>
    <lineage>
        <taxon>Bacteria</taxon>
        <taxon>Candidatus Nomuraibacteriota</taxon>
    </lineage>
</organism>
<accession>A0A1J5G5F0</accession>
<dbReference type="InterPro" id="IPR036162">
    <property type="entry name" value="Resolvase-like_N_sf"/>
</dbReference>
<dbReference type="GO" id="GO:0003677">
    <property type="term" value="F:DNA binding"/>
    <property type="evidence" value="ECO:0007669"/>
    <property type="project" value="InterPro"/>
</dbReference>
<evidence type="ECO:0000259" key="1">
    <source>
        <dbReference type="PROSITE" id="PS51736"/>
    </source>
</evidence>
<dbReference type="Pfam" id="PF00239">
    <property type="entry name" value="Resolvase"/>
    <property type="match status" value="1"/>
</dbReference>
<dbReference type="InterPro" id="IPR006119">
    <property type="entry name" value="Resolv_N"/>
</dbReference>
<dbReference type="InterPro" id="IPR050639">
    <property type="entry name" value="SSR_resolvase"/>
</dbReference>
<dbReference type="Proteomes" id="UP000182059">
    <property type="component" value="Unassembled WGS sequence"/>
</dbReference>
<dbReference type="Pfam" id="PF07508">
    <property type="entry name" value="Recombinase"/>
    <property type="match status" value="1"/>
</dbReference>
<proteinExistence type="predicted"/>